<organism evidence="4 5">
    <name type="scientific">Synechocystis sp. (strain ATCC 27184 / PCC 6803 / Kazusa)</name>
    <dbReference type="NCBI Taxonomy" id="1111708"/>
    <lineage>
        <taxon>Bacteria</taxon>
        <taxon>Bacillati</taxon>
        <taxon>Cyanobacteriota</taxon>
        <taxon>Cyanophyceae</taxon>
        <taxon>Synechococcales</taxon>
        <taxon>Merismopediaceae</taxon>
        <taxon>Synechocystis</taxon>
    </lineage>
</organism>
<dbReference type="KEGG" id="syn:slr1661"/>
<dbReference type="PaxDb" id="1148-1653872"/>
<evidence type="ECO:0000256" key="1">
    <source>
        <dbReference type="SAM" id="MobiDB-lite"/>
    </source>
</evidence>
<dbReference type="PhylomeDB" id="P74664"/>
<accession>P74664</accession>
<dbReference type="PANTHER" id="PTHR34597">
    <property type="entry name" value="SLR1661 PROTEIN"/>
    <property type="match status" value="1"/>
</dbReference>
<evidence type="ECO:0000256" key="2">
    <source>
        <dbReference type="SAM" id="SignalP"/>
    </source>
</evidence>
<dbReference type="Gene3D" id="2.40.160.50">
    <property type="entry name" value="membrane protein fhac: a member of the omp85/tpsb transporter family"/>
    <property type="match status" value="1"/>
</dbReference>
<feature type="region of interest" description="Disordered" evidence="1">
    <location>
        <begin position="75"/>
        <end position="119"/>
    </location>
</feature>
<dbReference type="InterPro" id="IPR051544">
    <property type="entry name" value="TPS_OM_transporter"/>
</dbReference>
<dbReference type="PIR" id="S76870">
    <property type="entry name" value="S76870"/>
</dbReference>
<dbReference type="InterPro" id="IPR005565">
    <property type="entry name" value="Hemolysn_activator_HlyB_C"/>
</dbReference>
<dbReference type="Pfam" id="PF03865">
    <property type="entry name" value="ShlB"/>
    <property type="match status" value="1"/>
</dbReference>
<dbReference type="SMR" id="P74664"/>
<reference evidence="4 5" key="2">
    <citation type="journal article" date="1996" name="DNA Res.">
        <title>Sequence analysis of the genome of the unicellular cyanobacterium Synechocystis sp. strain PCC6803. II. Sequence determination of the entire genome and assignment of potential protein-coding regions.</title>
        <authorList>
            <person name="Kaneko T."/>
            <person name="Sato S."/>
            <person name="Kotani H."/>
            <person name="Tanaka A."/>
            <person name="Asamizu E."/>
            <person name="Nakamura Y."/>
            <person name="Miyajima N."/>
            <person name="Hirosawa M."/>
            <person name="Sugiura M."/>
            <person name="Sasamoto S."/>
            <person name="Kimura T."/>
            <person name="Hosouchi T."/>
            <person name="Matsuno A."/>
            <person name="Muraki A."/>
            <person name="Nakazaki N."/>
            <person name="Naruo K."/>
            <person name="Okumura S."/>
            <person name="Shimpo S."/>
            <person name="Takeuchi C."/>
            <person name="Wada T."/>
            <person name="Watanabe A."/>
            <person name="Yamada M."/>
            <person name="Yasuda M."/>
            <person name="Tabata S."/>
        </authorList>
    </citation>
    <scope>NUCLEOTIDE SEQUENCE [LARGE SCALE GENOMIC DNA]</scope>
    <source>
        <strain evidence="5">ATCC 27184 / PCC 6803 / Kazusa</strain>
    </source>
</reference>
<evidence type="ECO:0000313" key="4">
    <source>
        <dbReference type="EMBL" id="BAA18782.1"/>
    </source>
</evidence>
<feature type="compositionally biased region" description="Low complexity" evidence="1">
    <location>
        <begin position="97"/>
        <end position="110"/>
    </location>
</feature>
<dbReference type="EnsemblBacteria" id="BAA18782">
    <property type="protein sequence ID" value="BAA18782"/>
    <property type="gene ID" value="BAA18782"/>
</dbReference>
<keyword evidence="2" id="KW-0732">Signal</keyword>
<proteinExistence type="predicted"/>
<dbReference type="STRING" id="1148.gene:10500554"/>
<sequence>MPRAMLSCRYTLQLALCFCLPLGLVNQALATGLGTFTSKVPVVIEQEEKDLTLDPDTEEIKAIAAKEFFLSQGQVPTPPLQPLPSEDDIQVPPTSPPLELGPESSPPSAEEAVDTCGYRPSAPTNITPIPLLQGSVDGTPLRVNLLGMTVFSPKELLALPALQPWQTDPPSGTAPLIIDTNLTAAEFEVLYQGIVEGITQLYINQGYITSQAIAKPIEPVKNGEFLEQPIQVVEGQVESIQVRGRGRLRPAYICDRVARGVHSPINVGQLEESLRLLQINPMLEKVQASLLPTGKVGLSNLSVTVEEAFPFSANLSFDNYSPISLGSERIGLSLDYKNLTGLGDRLSGSYYVSTTGGLDILDFNYQVPLNPTDGTLNLRFVPTWTRITQSPFDVFDITGSNPLYEISYRQPLWTSLTDEFALSFGFRYQDGRTLGLNRPDLTNFSRTSVFQFGQDYTLRDPNGLWFFRSQMNLGTGLFDATTNPDPLPSGKFFSWLGQAQRLQRLDDNNLLIVQADLQLTPDSLLPDYLFIIGGGQSLRGYRQNARSADNGVRLSVENRITLARDGDNKSVFELAPFVDFGAVWNSAGNPTQLPPNSVLVGPGLGLIWRDILGMTGLSFRFDYGIPVIKLDNLTGNWQNDGLYFQLNYRPPFGK</sequence>
<feature type="domain" description="Haemolysin activator HlyB C-terminal" evidence="3">
    <location>
        <begin position="297"/>
        <end position="606"/>
    </location>
</feature>
<dbReference type="EMBL" id="BA000022">
    <property type="protein sequence ID" value="BAA18782.1"/>
    <property type="molecule type" value="Genomic_DNA"/>
</dbReference>
<feature type="signal peptide" evidence="2">
    <location>
        <begin position="1"/>
        <end position="30"/>
    </location>
</feature>
<dbReference type="InParanoid" id="P74664"/>
<dbReference type="AlphaFoldDB" id="P74664"/>
<gene>
    <name evidence="4" type="ordered locus">slr1661</name>
</gene>
<protein>
    <submittedName>
        <fullName evidence="4">Slr1661 protein</fullName>
    </submittedName>
</protein>
<keyword evidence="5" id="KW-1185">Reference proteome</keyword>
<dbReference type="Gene3D" id="3.10.20.310">
    <property type="entry name" value="membrane protein fhac"/>
    <property type="match status" value="1"/>
</dbReference>
<dbReference type="eggNOG" id="COG2831">
    <property type="taxonomic scope" value="Bacteria"/>
</dbReference>
<evidence type="ECO:0000259" key="3">
    <source>
        <dbReference type="Pfam" id="PF03865"/>
    </source>
</evidence>
<feature type="chain" id="PRO_5004161307" evidence="2">
    <location>
        <begin position="31"/>
        <end position="654"/>
    </location>
</feature>
<reference evidence="4 5" key="1">
    <citation type="journal article" date="1995" name="DNA Res.">
        <title>Sequence analysis of the genome of the unicellular cyanobacterium Synechocystis sp. strain PCC6803. I. Sequence features in the 1 Mb region from map positions 64% to 92% of the genome.</title>
        <authorList>
            <person name="Kaneko T."/>
            <person name="Tanaka A."/>
            <person name="Sato S."/>
            <person name="Kotani H."/>
            <person name="Sazuka T."/>
            <person name="Miyajima N."/>
            <person name="Sugiura M."/>
            <person name="Tabata S."/>
        </authorList>
    </citation>
    <scope>NUCLEOTIDE SEQUENCE [LARGE SCALE GENOMIC DNA]</scope>
    <source>
        <strain evidence="5">ATCC 27184 / PCC 6803 / Kazusa</strain>
    </source>
</reference>
<dbReference type="PANTHER" id="PTHR34597:SF1">
    <property type="entry name" value="HEME_HEMOPEXIN TRANSPORTER PROTEIN HUXB"/>
    <property type="match status" value="1"/>
</dbReference>
<name>P74664_SYNY3</name>
<dbReference type="IntAct" id="P74664">
    <property type="interactions" value="1"/>
</dbReference>
<evidence type="ECO:0000313" key="5">
    <source>
        <dbReference type="Proteomes" id="UP000001425"/>
    </source>
</evidence>
<dbReference type="Proteomes" id="UP000001425">
    <property type="component" value="Chromosome"/>
</dbReference>